<evidence type="ECO:0000313" key="2">
    <source>
        <dbReference type="EMBL" id="KAK8925665.1"/>
    </source>
</evidence>
<feature type="domain" description="Integrase zinc-binding" evidence="1">
    <location>
        <begin position="40"/>
        <end position="91"/>
    </location>
</feature>
<proteinExistence type="predicted"/>
<dbReference type="PANTHER" id="PTHR37984">
    <property type="entry name" value="PROTEIN CBG26694"/>
    <property type="match status" value="1"/>
</dbReference>
<organism evidence="2 3">
    <name type="scientific">Platanthera zijinensis</name>
    <dbReference type="NCBI Taxonomy" id="2320716"/>
    <lineage>
        <taxon>Eukaryota</taxon>
        <taxon>Viridiplantae</taxon>
        <taxon>Streptophyta</taxon>
        <taxon>Embryophyta</taxon>
        <taxon>Tracheophyta</taxon>
        <taxon>Spermatophyta</taxon>
        <taxon>Magnoliopsida</taxon>
        <taxon>Liliopsida</taxon>
        <taxon>Asparagales</taxon>
        <taxon>Orchidaceae</taxon>
        <taxon>Orchidoideae</taxon>
        <taxon>Orchideae</taxon>
        <taxon>Orchidinae</taxon>
        <taxon>Platanthera</taxon>
    </lineage>
</organism>
<dbReference type="InterPro" id="IPR041588">
    <property type="entry name" value="Integrase_H2C2"/>
</dbReference>
<comment type="caution">
    <text evidence="2">The sequence shown here is derived from an EMBL/GenBank/DDBJ whole genome shotgun (WGS) entry which is preliminary data.</text>
</comment>
<sequence length="94" mass="11163">MIQDPVFVKLFEKVKSGQSTTFIETDGFLFLNGRFCIPNDKSIRSKLLYEAHHTTYLIHPGRTKMYQDLKQEFWWPGMKTDIIKYIAKCQTVNW</sequence>
<dbReference type="Proteomes" id="UP001418222">
    <property type="component" value="Unassembled WGS sequence"/>
</dbReference>
<dbReference type="InterPro" id="IPR050951">
    <property type="entry name" value="Retrovirus_Pol_polyprotein"/>
</dbReference>
<gene>
    <name evidence="2" type="ORF">KSP39_PZI018326</name>
</gene>
<name>A0AAP0FYE6_9ASPA</name>
<dbReference type="EMBL" id="JBBWWQ010000016">
    <property type="protein sequence ID" value="KAK8925665.1"/>
    <property type="molecule type" value="Genomic_DNA"/>
</dbReference>
<dbReference type="PANTHER" id="PTHR37984:SF5">
    <property type="entry name" value="PROTEIN NYNRIN-LIKE"/>
    <property type="match status" value="1"/>
</dbReference>
<dbReference type="AlphaFoldDB" id="A0AAP0FYE6"/>
<reference evidence="2 3" key="1">
    <citation type="journal article" date="2022" name="Nat. Plants">
        <title>Genomes of leafy and leafless Platanthera orchids illuminate the evolution of mycoheterotrophy.</title>
        <authorList>
            <person name="Li M.H."/>
            <person name="Liu K.W."/>
            <person name="Li Z."/>
            <person name="Lu H.C."/>
            <person name="Ye Q.L."/>
            <person name="Zhang D."/>
            <person name="Wang J.Y."/>
            <person name="Li Y.F."/>
            <person name="Zhong Z.M."/>
            <person name="Liu X."/>
            <person name="Yu X."/>
            <person name="Liu D.K."/>
            <person name="Tu X.D."/>
            <person name="Liu B."/>
            <person name="Hao Y."/>
            <person name="Liao X.Y."/>
            <person name="Jiang Y.T."/>
            <person name="Sun W.H."/>
            <person name="Chen J."/>
            <person name="Chen Y.Q."/>
            <person name="Ai Y."/>
            <person name="Zhai J.W."/>
            <person name="Wu S.S."/>
            <person name="Zhou Z."/>
            <person name="Hsiao Y.Y."/>
            <person name="Wu W.L."/>
            <person name="Chen Y.Y."/>
            <person name="Lin Y.F."/>
            <person name="Hsu J.L."/>
            <person name="Li C.Y."/>
            <person name="Wang Z.W."/>
            <person name="Zhao X."/>
            <person name="Zhong W.Y."/>
            <person name="Ma X.K."/>
            <person name="Ma L."/>
            <person name="Huang J."/>
            <person name="Chen G.Z."/>
            <person name="Huang M.Z."/>
            <person name="Huang L."/>
            <person name="Peng D.H."/>
            <person name="Luo Y.B."/>
            <person name="Zou S.Q."/>
            <person name="Chen S.P."/>
            <person name="Lan S."/>
            <person name="Tsai W.C."/>
            <person name="Van de Peer Y."/>
            <person name="Liu Z.J."/>
        </authorList>
    </citation>
    <scope>NUCLEOTIDE SEQUENCE [LARGE SCALE GENOMIC DNA]</scope>
    <source>
        <strain evidence="2">Lor287</strain>
    </source>
</reference>
<dbReference type="Gene3D" id="1.10.340.70">
    <property type="match status" value="1"/>
</dbReference>
<keyword evidence="3" id="KW-1185">Reference proteome</keyword>
<accession>A0AAP0FYE6</accession>
<protein>
    <recommendedName>
        <fullName evidence="1">Integrase zinc-binding domain-containing protein</fullName>
    </recommendedName>
</protein>
<dbReference type="Pfam" id="PF17921">
    <property type="entry name" value="Integrase_H2C2"/>
    <property type="match status" value="1"/>
</dbReference>
<evidence type="ECO:0000313" key="3">
    <source>
        <dbReference type="Proteomes" id="UP001418222"/>
    </source>
</evidence>
<evidence type="ECO:0000259" key="1">
    <source>
        <dbReference type="Pfam" id="PF17921"/>
    </source>
</evidence>